<proteinExistence type="inferred from homology"/>
<keyword evidence="7" id="KW-1185">Reference proteome</keyword>
<dbReference type="PROSITE" id="PS51720">
    <property type="entry name" value="G_AIG1"/>
    <property type="match status" value="1"/>
</dbReference>
<dbReference type="CDD" id="cd01852">
    <property type="entry name" value="AIG1"/>
    <property type="match status" value="1"/>
</dbReference>
<evidence type="ECO:0000256" key="4">
    <source>
        <dbReference type="SAM" id="Coils"/>
    </source>
</evidence>
<accession>A0AAV1E4B9</accession>
<feature type="domain" description="AIG1-type G" evidence="5">
    <location>
        <begin position="13"/>
        <end position="218"/>
    </location>
</feature>
<sequence>MAGASNGRFYGFSGDLTVVLVGSTGSGKSATGNSILDRKAFKSVATFGRVTSMQQATVLEDGRVLKVIDTPGLFDTTSNREDVEKEIVRSIQMSKDGLHALLLVVSLKVRFSEQQVATIETLKHLFGDRILDYTIVTFTGGDQVEEDQTLDDYLARSCPPALQDLLEKCENRKIVFNNKAKDKETKARQREQVFALIANILVRNGGKPYTYDMYEQFQKVIAEREYPQRKGNKALEEEELERRVAATVNEKLTECDAMISKYKEEVERLQKELYKRNKEQQSCKHEQGQQCYTCKPAKEEPCGPPVIPGVPQQQPVIPCVQQQQKPELNPVAPWVQPQQQWIDRRGVMPKPTGCVVM</sequence>
<evidence type="ECO:0000313" key="6">
    <source>
        <dbReference type="EMBL" id="CAI9115086.1"/>
    </source>
</evidence>
<dbReference type="PANTHER" id="PTHR10903:SF184">
    <property type="entry name" value="GTP-BINDING PROTEIN A"/>
    <property type="match status" value="1"/>
</dbReference>
<evidence type="ECO:0000313" key="7">
    <source>
        <dbReference type="Proteomes" id="UP001161247"/>
    </source>
</evidence>
<reference evidence="6" key="1">
    <citation type="submission" date="2023-03" db="EMBL/GenBank/DDBJ databases">
        <authorList>
            <person name="Julca I."/>
        </authorList>
    </citation>
    <scope>NUCLEOTIDE SEQUENCE</scope>
</reference>
<dbReference type="Gene3D" id="3.40.50.300">
    <property type="entry name" value="P-loop containing nucleotide triphosphate hydrolases"/>
    <property type="match status" value="1"/>
</dbReference>
<evidence type="ECO:0000256" key="2">
    <source>
        <dbReference type="ARBA" id="ARBA00022741"/>
    </source>
</evidence>
<organism evidence="6 7">
    <name type="scientific">Oldenlandia corymbosa var. corymbosa</name>
    <dbReference type="NCBI Taxonomy" id="529605"/>
    <lineage>
        <taxon>Eukaryota</taxon>
        <taxon>Viridiplantae</taxon>
        <taxon>Streptophyta</taxon>
        <taxon>Embryophyta</taxon>
        <taxon>Tracheophyta</taxon>
        <taxon>Spermatophyta</taxon>
        <taxon>Magnoliopsida</taxon>
        <taxon>eudicotyledons</taxon>
        <taxon>Gunneridae</taxon>
        <taxon>Pentapetalae</taxon>
        <taxon>asterids</taxon>
        <taxon>lamiids</taxon>
        <taxon>Gentianales</taxon>
        <taxon>Rubiaceae</taxon>
        <taxon>Rubioideae</taxon>
        <taxon>Spermacoceae</taxon>
        <taxon>Hedyotis-Oldenlandia complex</taxon>
        <taxon>Oldenlandia</taxon>
    </lineage>
</organism>
<dbReference type="InterPro" id="IPR006703">
    <property type="entry name" value="G_AIG1"/>
</dbReference>
<keyword evidence="4" id="KW-0175">Coiled coil</keyword>
<name>A0AAV1E4B9_OLDCO</name>
<dbReference type="Pfam" id="PF04548">
    <property type="entry name" value="AIG1"/>
    <property type="match status" value="1"/>
</dbReference>
<dbReference type="FunFam" id="3.40.50.300:FF:000840">
    <property type="entry name" value="Immune-associated nucleotide-binding protein 9"/>
    <property type="match status" value="1"/>
</dbReference>
<feature type="coiled-coil region" evidence="4">
    <location>
        <begin position="252"/>
        <end position="279"/>
    </location>
</feature>
<comment type="similarity">
    <text evidence="1">Belongs to the TRAFAC class TrmE-Era-EngA-EngB-Septin-like GTPase superfamily. AIG1/Toc34/Toc159-like paraseptin GTPase family. IAN subfamily.</text>
</comment>
<protein>
    <submittedName>
        <fullName evidence="6">OLC1v1015920C1</fullName>
    </submittedName>
</protein>
<gene>
    <name evidence="6" type="ORF">OLC1_LOCUS21675</name>
</gene>
<dbReference type="AlphaFoldDB" id="A0AAV1E4B9"/>
<keyword evidence="3" id="KW-0342">GTP-binding</keyword>
<dbReference type="SUPFAM" id="SSF52540">
    <property type="entry name" value="P-loop containing nucleoside triphosphate hydrolases"/>
    <property type="match status" value="1"/>
</dbReference>
<evidence type="ECO:0000259" key="5">
    <source>
        <dbReference type="PROSITE" id="PS51720"/>
    </source>
</evidence>
<evidence type="ECO:0000256" key="1">
    <source>
        <dbReference type="ARBA" id="ARBA00008535"/>
    </source>
</evidence>
<dbReference type="GO" id="GO:0005525">
    <property type="term" value="F:GTP binding"/>
    <property type="evidence" value="ECO:0007669"/>
    <property type="project" value="UniProtKB-KW"/>
</dbReference>
<dbReference type="Proteomes" id="UP001161247">
    <property type="component" value="Chromosome 8"/>
</dbReference>
<dbReference type="InterPro" id="IPR045058">
    <property type="entry name" value="GIMA/IAN/Toc"/>
</dbReference>
<evidence type="ECO:0000256" key="3">
    <source>
        <dbReference type="ARBA" id="ARBA00023134"/>
    </source>
</evidence>
<dbReference type="EMBL" id="OX459125">
    <property type="protein sequence ID" value="CAI9115086.1"/>
    <property type="molecule type" value="Genomic_DNA"/>
</dbReference>
<keyword evidence="2" id="KW-0547">Nucleotide-binding</keyword>
<dbReference type="InterPro" id="IPR027417">
    <property type="entry name" value="P-loop_NTPase"/>
</dbReference>
<dbReference type="PANTHER" id="PTHR10903">
    <property type="entry name" value="GTPASE, IMAP FAMILY MEMBER-RELATED"/>
    <property type="match status" value="1"/>
</dbReference>